<gene>
    <name evidence="3" type="ORF">VP01_3396g1</name>
</gene>
<evidence type="ECO:0000313" key="3">
    <source>
        <dbReference type="EMBL" id="KNZ52935.1"/>
    </source>
</evidence>
<keyword evidence="2" id="KW-0472">Membrane</keyword>
<evidence type="ECO:0000256" key="1">
    <source>
        <dbReference type="SAM" id="MobiDB-lite"/>
    </source>
</evidence>
<keyword evidence="4" id="KW-1185">Reference proteome</keyword>
<keyword evidence="2" id="KW-0812">Transmembrane</keyword>
<protein>
    <submittedName>
        <fullName evidence="3">Uncharacterized protein</fullName>
    </submittedName>
</protein>
<reference evidence="3 4" key="1">
    <citation type="submission" date="2015-08" db="EMBL/GenBank/DDBJ databases">
        <title>Next Generation Sequencing and Analysis of the Genome of Puccinia sorghi L Schw, the Causal Agent of Maize Common Rust.</title>
        <authorList>
            <person name="Rochi L."/>
            <person name="Burguener G."/>
            <person name="Darino M."/>
            <person name="Turjanski A."/>
            <person name="Kreff E."/>
            <person name="Dieguez M.J."/>
            <person name="Sacco F."/>
        </authorList>
    </citation>
    <scope>NUCLEOTIDE SEQUENCE [LARGE SCALE GENOMIC DNA]</scope>
    <source>
        <strain evidence="3 4">RO10H11247</strain>
    </source>
</reference>
<name>A0A0L6UYK3_9BASI</name>
<keyword evidence="2" id="KW-1133">Transmembrane helix</keyword>
<dbReference type="VEuPathDB" id="FungiDB:VP01_3396g1"/>
<evidence type="ECO:0000313" key="4">
    <source>
        <dbReference type="Proteomes" id="UP000037035"/>
    </source>
</evidence>
<feature type="transmembrane region" description="Helical" evidence="2">
    <location>
        <begin position="139"/>
        <end position="160"/>
    </location>
</feature>
<dbReference type="EMBL" id="LAVV01008386">
    <property type="protein sequence ID" value="KNZ52935.1"/>
    <property type="molecule type" value="Genomic_DNA"/>
</dbReference>
<proteinExistence type="predicted"/>
<dbReference type="AlphaFoldDB" id="A0A0L6UYK3"/>
<accession>A0A0L6UYK3</accession>
<feature type="transmembrane region" description="Helical" evidence="2">
    <location>
        <begin position="205"/>
        <end position="229"/>
    </location>
</feature>
<feature type="compositionally biased region" description="Basic residues" evidence="1">
    <location>
        <begin position="413"/>
        <end position="423"/>
    </location>
</feature>
<comment type="caution">
    <text evidence="3">The sequence shown here is derived from an EMBL/GenBank/DDBJ whole genome shotgun (WGS) entry which is preliminary data.</text>
</comment>
<organism evidence="3 4">
    <name type="scientific">Puccinia sorghi</name>
    <dbReference type="NCBI Taxonomy" id="27349"/>
    <lineage>
        <taxon>Eukaryota</taxon>
        <taxon>Fungi</taxon>
        <taxon>Dikarya</taxon>
        <taxon>Basidiomycota</taxon>
        <taxon>Pucciniomycotina</taxon>
        <taxon>Pucciniomycetes</taxon>
        <taxon>Pucciniales</taxon>
        <taxon>Pucciniaceae</taxon>
        <taxon>Puccinia</taxon>
    </lineage>
</organism>
<feature type="compositionally biased region" description="Basic and acidic residues" evidence="1">
    <location>
        <begin position="403"/>
        <end position="412"/>
    </location>
</feature>
<dbReference type="Proteomes" id="UP000037035">
    <property type="component" value="Unassembled WGS sequence"/>
</dbReference>
<feature type="region of interest" description="Disordered" evidence="1">
    <location>
        <begin position="403"/>
        <end position="423"/>
    </location>
</feature>
<sequence length="423" mass="48563">MQHKRHSYKLAHHRHRQIRKLEKRLVGVEWIRSVLCTETLARDSSSLEFRVDCHMGGMCTPIREALALSSSNSNVQLVSIQSAAGGPYSSNHIGNCNMRGNLLLWLKKKKLEESVCQSLFFIYCVSQIAWTSFPNFLRAGMHLTLFLVIFFSVDTCMLSLHKIDASKQCRHVLSSGWHPNHPLCPPSALHPTSLPSQFPFSHPPLILVLFFAIALHYSLIFDVCTLVFLPLMSQAPFCCGLAQVAVGPDDAQWMSHWYTQPNHFNSGQPTYFASKHSQIKCHLIFFFSLLSEGTMTHIVTHLSSLRYPLNIIHLFYLLIFPSLPRISASLSMFNLMDKSSNQFLNCMGLYKKHKLTVSSSQHYHKVHSMQPQAPLWITAVNRSSACLHLNDLRIRSYQKWSCDKRRNNQKEEKKKRRREQTGR</sequence>
<evidence type="ECO:0000256" key="2">
    <source>
        <dbReference type="SAM" id="Phobius"/>
    </source>
</evidence>